<proteinExistence type="predicted"/>
<accession>A0A0B7AY47</accession>
<evidence type="ECO:0000313" key="2">
    <source>
        <dbReference type="EMBL" id="CEK84830.1"/>
    </source>
</evidence>
<feature type="compositionally biased region" description="Basic and acidic residues" evidence="1">
    <location>
        <begin position="164"/>
        <end position="179"/>
    </location>
</feature>
<evidence type="ECO:0000256" key="1">
    <source>
        <dbReference type="SAM" id="MobiDB-lite"/>
    </source>
</evidence>
<feature type="non-terminal residue" evidence="2">
    <location>
        <position position="179"/>
    </location>
</feature>
<name>A0A0B7AY47_9EUPU</name>
<feature type="non-terminal residue" evidence="2">
    <location>
        <position position="1"/>
    </location>
</feature>
<gene>
    <name evidence="2" type="primary">ORF144753</name>
</gene>
<protein>
    <submittedName>
        <fullName evidence="2">Uncharacterized protein</fullName>
    </submittedName>
</protein>
<feature type="region of interest" description="Disordered" evidence="1">
    <location>
        <begin position="1"/>
        <end position="26"/>
    </location>
</feature>
<sequence length="179" mass="19917">EKVEEHVTTLPDEESDKHVTPALSGKELVEHTPLREEVASEIVSDIIDDVIKSNTVEPSVASVVFDTFNDYAASDEVFDQVKDESLPYDIEADIESVLDTDKTEETLEEKYAIPKEPIVFEELKDAKQDIGVVANDVDEDSSSYGKILLPNLLQNSQVETTTDVSEKYLDNEPDAEKPS</sequence>
<reference evidence="2" key="1">
    <citation type="submission" date="2014-12" db="EMBL/GenBank/DDBJ databases">
        <title>Insight into the proteome of Arion vulgaris.</title>
        <authorList>
            <person name="Aradska J."/>
            <person name="Bulat T."/>
            <person name="Smidak R."/>
            <person name="Sarate P."/>
            <person name="Gangsoo J."/>
            <person name="Sialana F."/>
            <person name="Bilban M."/>
            <person name="Lubec G."/>
        </authorList>
    </citation>
    <scope>NUCLEOTIDE SEQUENCE</scope>
    <source>
        <tissue evidence="2">Skin</tissue>
    </source>
</reference>
<organism evidence="2">
    <name type="scientific">Arion vulgaris</name>
    <dbReference type="NCBI Taxonomy" id="1028688"/>
    <lineage>
        <taxon>Eukaryota</taxon>
        <taxon>Metazoa</taxon>
        <taxon>Spiralia</taxon>
        <taxon>Lophotrochozoa</taxon>
        <taxon>Mollusca</taxon>
        <taxon>Gastropoda</taxon>
        <taxon>Heterobranchia</taxon>
        <taxon>Euthyneura</taxon>
        <taxon>Panpulmonata</taxon>
        <taxon>Eupulmonata</taxon>
        <taxon>Stylommatophora</taxon>
        <taxon>Helicina</taxon>
        <taxon>Arionoidea</taxon>
        <taxon>Arionidae</taxon>
        <taxon>Arion</taxon>
    </lineage>
</organism>
<feature type="region of interest" description="Disordered" evidence="1">
    <location>
        <begin position="159"/>
        <end position="179"/>
    </location>
</feature>
<dbReference type="EMBL" id="HACG01037965">
    <property type="protein sequence ID" value="CEK84830.1"/>
    <property type="molecule type" value="Transcribed_RNA"/>
</dbReference>
<dbReference type="AlphaFoldDB" id="A0A0B7AY47"/>